<dbReference type="PANTHER" id="PTHR35043">
    <property type="entry name" value="TRANSCRIPTION FACTOR DOMAIN-CONTAINING PROTEIN"/>
    <property type="match status" value="1"/>
</dbReference>
<protein>
    <submittedName>
        <fullName evidence="2">Uncharacterized protein</fullName>
    </submittedName>
</protein>
<dbReference type="PANTHER" id="PTHR35043:SF7">
    <property type="entry name" value="TRANSCRIPTION FACTOR DOMAIN-CONTAINING PROTEIN"/>
    <property type="match status" value="1"/>
</dbReference>
<organism evidence="2 3">
    <name type="scientific">Rhypophila decipiens</name>
    <dbReference type="NCBI Taxonomy" id="261697"/>
    <lineage>
        <taxon>Eukaryota</taxon>
        <taxon>Fungi</taxon>
        <taxon>Dikarya</taxon>
        <taxon>Ascomycota</taxon>
        <taxon>Pezizomycotina</taxon>
        <taxon>Sordariomycetes</taxon>
        <taxon>Sordariomycetidae</taxon>
        <taxon>Sordariales</taxon>
        <taxon>Naviculisporaceae</taxon>
        <taxon>Rhypophila</taxon>
    </lineage>
</organism>
<name>A0AAN6Y1D6_9PEZI</name>
<keyword evidence="1" id="KW-1133">Transmembrane helix</keyword>
<keyword evidence="3" id="KW-1185">Reference proteome</keyword>
<accession>A0AAN6Y1D6</accession>
<evidence type="ECO:0000313" key="2">
    <source>
        <dbReference type="EMBL" id="KAK4210255.1"/>
    </source>
</evidence>
<dbReference type="AlphaFoldDB" id="A0AAN6Y1D6"/>
<feature type="transmembrane region" description="Helical" evidence="1">
    <location>
        <begin position="545"/>
        <end position="567"/>
    </location>
</feature>
<feature type="transmembrane region" description="Helical" evidence="1">
    <location>
        <begin position="612"/>
        <end position="634"/>
    </location>
</feature>
<evidence type="ECO:0000256" key="1">
    <source>
        <dbReference type="SAM" id="Phobius"/>
    </source>
</evidence>
<sequence>MTEPNSTTVATLTTAWQSEPNGRGTFSLIISCLLTLTLCVWSALHLNVPGQKTSLRSRILEKTKWVLYGIFAPELVVATAAAQFITARWLRKQIELDSKYRLSRSDKSKGMSTRTWTLSQCFYAVMGGFAADSPWVDFRTRCRADVPANSQDDTEGGCSVRKRAAITAEGVRLMSFLGRLPHIHEAQIQDKSKADWMAKSLICIQVGWMVVQVIGRVIKKMPVSLLEINTCGHVVCAMAIYLLWWSKPLEIQEPTLLNDDQDQDALALMYMCSSIGAVDGITDIRCFIHVVTEEDERYWRLLPKTPDSAPETGASEMQEITTILSIGSPGAIQPGSFLGFRDLRSGEDQFVALPKLRPNRNRQKEPRNSAYIYKFNYNNPPISKDCRVYYSPPYTDDPMASLRHSWYCRRLLNEQASDSPATKSQPPHIPVPIALVRSASKAADILRAECSADRRPSYTPYYFTHVRPPMGEFLGETEYIIRGRIPNFPSLHNLGLGQVNIHRDRLRSVLALTAAGYGALHCAGWPSNTSGSSGSKYFPTNAERILWIVSSLTIAASGALLWVYYLAREFLPVFDRWVSGVVPGEYIQNEGIRKRRLRRVNRLVDVGKQGSVYFVLGVFALARVYLVVEAFVSLRDAPVGLYKTPEWTDFLPHF</sequence>
<gene>
    <name evidence="2" type="ORF">QBC37DRAFT_292882</name>
</gene>
<reference evidence="2" key="1">
    <citation type="journal article" date="2023" name="Mol. Phylogenet. Evol.">
        <title>Genome-scale phylogeny and comparative genomics of the fungal order Sordariales.</title>
        <authorList>
            <person name="Hensen N."/>
            <person name="Bonometti L."/>
            <person name="Westerberg I."/>
            <person name="Brannstrom I.O."/>
            <person name="Guillou S."/>
            <person name="Cros-Aarteil S."/>
            <person name="Calhoun S."/>
            <person name="Haridas S."/>
            <person name="Kuo A."/>
            <person name="Mondo S."/>
            <person name="Pangilinan J."/>
            <person name="Riley R."/>
            <person name="LaButti K."/>
            <person name="Andreopoulos B."/>
            <person name="Lipzen A."/>
            <person name="Chen C."/>
            <person name="Yan M."/>
            <person name="Daum C."/>
            <person name="Ng V."/>
            <person name="Clum A."/>
            <person name="Steindorff A."/>
            <person name="Ohm R.A."/>
            <person name="Martin F."/>
            <person name="Silar P."/>
            <person name="Natvig D.O."/>
            <person name="Lalanne C."/>
            <person name="Gautier V."/>
            <person name="Ament-Velasquez S.L."/>
            <person name="Kruys A."/>
            <person name="Hutchinson M.I."/>
            <person name="Powell A.J."/>
            <person name="Barry K."/>
            <person name="Miller A.N."/>
            <person name="Grigoriev I.V."/>
            <person name="Debuchy R."/>
            <person name="Gladieux P."/>
            <person name="Hiltunen Thoren M."/>
            <person name="Johannesson H."/>
        </authorList>
    </citation>
    <scope>NUCLEOTIDE SEQUENCE</scope>
    <source>
        <strain evidence="2">PSN293</strain>
    </source>
</reference>
<proteinExistence type="predicted"/>
<feature type="transmembrane region" description="Helical" evidence="1">
    <location>
        <begin position="26"/>
        <end position="46"/>
    </location>
</feature>
<keyword evidence="1" id="KW-0472">Membrane</keyword>
<reference evidence="2" key="2">
    <citation type="submission" date="2023-05" db="EMBL/GenBank/DDBJ databases">
        <authorList>
            <consortium name="Lawrence Berkeley National Laboratory"/>
            <person name="Steindorff A."/>
            <person name="Hensen N."/>
            <person name="Bonometti L."/>
            <person name="Westerberg I."/>
            <person name="Brannstrom I.O."/>
            <person name="Guillou S."/>
            <person name="Cros-Aarteil S."/>
            <person name="Calhoun S."/>
            <person name="Haridas S."/>
            <person name="Kuo A."/>
            <person name="Mondo S."/>
            <person name="Pangilinan J."/>
            <person name="Riley R."/>
            <person name="Labutti K."/>
            <person name="Andreopoulos B."/>
            <person name="Lipzen A."/>
            <person name="Chen C."/>
            <person name="Yanf M."/>
            <person name="Daum C."/>
            <person name="Ng V."/>
            <person name="Clum A."/>
            <person name="Ohm R."/>
            <person name="Martin F."/>
            <person name="Silar P."/>
            <person name="Natvig D."/>
            <person name="Lalanne C."/>
            <person name="Gautier V."/>
            <person name="Ament-Velasquez S.L."/>
            <person name="Kruys A."/>
            <person name="Hutchinson M.I."/>
            <person name="Powell A.J."/>
            <person name="Barry K."/>
            <person name="Miller A.N."/>
            <person name="Grigoriev I.V."/>
            <person name="Debuchy R."/>
            <person name="Gladieux P."/>
            <person name="Thoren M.H."/>
            <person name="Johannesson H."/>
        </authorList>
    </citation>
    <scope>NUCLEOTIDE SEQUENCE</scope>
    <source>
        <strain evidence="2">PSN293</strain>
    </source>
</reference>
<dbReference type="Proteomes" id="UP001301769">
    <property type="component" value="Unassembled WGS sequence"/>
</dbReference>
<evidence type="ECO:0000313" key="3">
    <source>
        <dbReference type="Proteomes" id="UP001301769"/>
    </source>
</evidence>
<dbReference type="EMBL" id="MU858180">
    <property type="protein sequence ID" value="KAK4210255.1"/>
    <property type="molecule type" value="Genomic_DNA"/>
</dbReference>
<keyword evidence="1" id="KW-0812">Transmembrane</keyword>
<feature type="transmembrane region" description="Helical" evidence="1">
    <location>
        <begin position="66"/>
        <end position="90"/>
    </location>
</feature>
<comment type="caution">
    <text evidence="2">The sequence shown here is derived from an EMBL/GenBank/DDBJ whole genome shotgun (WGS) entry which is preliminary data.</text>
</comment>